<evidence type="ECO:0000256" key="6">
    <source>
        <dbReference type="ARBA" id="ARBA00022729"/>
    </source>
</evidence>
<dbReference type="InterPro" id="IPR036909">
    <property type="entry name" value="Cyt_c-like_dom_sf"/>
</dbReference>
<evidence type="ECO:0000256" key="4">
    <source>
        <dbReference type="ARBA" id="ARBA00022617"/>
    </source>
</evidence>
<evidence type="ECO:0000256" key="5">
    <source>
        <dbReference type="ARBA" id="ARBA00022723"/>
    </source>
</evidence>
<keyword evidence="18" id="KW-1185">Reference proteome</keyword>
<dbReference type="InterPro" id="IPR004852">
    <property type="entry name" value="Di-haem_cyt_c_peroxidsae"/>
</dbReference>
<feature type="binding site" description="covalent" evidence="13">
    <location>
        <position position="215"/>
    </location>
    <ligand>
        <name>heme c</name>
        <dbReference type="ChEBI" id="CHEBI:61717"/>
        <label>2</label>
    </ligand>
</feature>
<dbReference type="RefSeq" id="WP_144992777.1">
    <property type="nucleotide sequence ID" value="NZ_CP036281.1"/>
</dbReference>
<evidence type="ECO:0000256" key="15">
    <source>
        <dbReference type="SAM" id="SignalP"/>
    </source>
</evidence>
<comment type="function">
    <text evidence="11">Involved in methylamine metabolism. Essential for the maturation of the beta subunit of MADH, presumably via a step in the biosynthesis of tryptophan tryptophylquinone (TTQ), the cofactor of MADH.</text>
</comment>
<dbReference type="PROSITE" id="PS51007">
    <property type="entry name" value="CYTC"/>
    <property type="match status" value="2"/>
</dbReference>
<dbReference type="SUPFAM" id="SSF46626">
    <property type="entry name" value="Cytochrome c"/>
    <property type="match status" value="2"/>
</dbReference>
<dbReference type="AlphaFoldDB" id="A0A518CHR1"/>
<dbReference type="Gene3D" id="1.10.760.10">
    <property type="entry name" value="Cytochrome c-like domain"/>
    <property type="match status" value="2"/>
</dbReference>
<dbReference type="GO" id="GO:0004130">
    <property type="term" value="F:cytochrome-c peroxidase activity"/>
    <property type="evidence" value="ECO:0007669"/>
    <property type="project" value="TreeGrafter"/>
</dbReference>
<dbReference type="InterPro" id="IPR051395">
    <property type="entry name" value="Cytochrome_c_Peroxidase/MauG"/>
</dbReference>
<proteinExistence type="predicted"/>
<dbReference type="PANTHER" id="PTHR30600:SF10">
    <property type="entry name" value="BLL6722 PROTEIN"/>
    <property type="match status" value="1"/>
</dbReference>
<dbReference type="InterPro" id="IPR026259">
    <property type="entry name" value="MauG/Cytc_peroxidase"/>
</dbReference>
<feature type="binding site" description="covalent" evidence="13">
    <location>
        <position position="68"/>
    </location>
    <ligand>
        <name>heme c</name>
        <dbReference type="ChEBI" id="CHEBI:61717"/>
        <label>1</label>
    </ligand>
</feature>
<keyword evidence="4 13" id="KW-0349">Heme</keyword>
<dbReference type="KEGG" id="plon:Pla110_04700"/>
<feature type="binding site" description="covalent" evidence="13">
    <location>
        <position position="71"/>
    </location>
    <ligand>
        <name>heme c</name>
        <dbReference type="ChEBI" id="CHEBI:61717"/>
        <label>1</label>
    </ligand>
</feature>
<evidence type="ECO:0000256" key="7">
    <source>
        <dbReference type="ARBA" id="ARBA00022764"/>
    </source>
</evidence>
<gene>
    <name evidence="17" type="primary">ccp_1</name>
    <name evidence="17" type="ORF">Pla110_04700</name>
</gene>
<keyword evidence="3" id="KW-0813">Transport</keyword>
<comment type="cofactor">
    <cofactor evidence="13">
        <name>heme</name>
        <dbReference type="ChEBI" id="CHEBI:30413"/>
    </cofactor>
    <text evidence="13">Binds 2 heme groups.</text>
</comment>
<evidence type="ECO:0000256" key="12">
    <source>
        <dbReference type="ARBA" id="ARBA00073576"/>
    </source>
</evidence>
<dbReference type="EMBL" id="CP036281">
    <property type="protein sequence ID" value="QDU78766.1"/>
    <property type="molecule type" value="Genomic_DNA"/>
</dbReference>
<evidence type="ECO:0000256" key="2">
    <source>
        <dbReference type="ARBA" id="ARBA00004856"/>
    </source>
</evidence>
<evidence type="ECO:0000256" key="11">
    <source>
        <dbReference type="ARBA" id="ARBA00058991"/>
    </source>
</evidence>
<comment type="pathway">
    <text evidence="2">One-carbon metabolism; methylamine degradation.</text>
</comment>
<dbReference type="PANTHER" id="PTHR30600">
    <property type="entry name" value="CYTOCHROME C PEROXIDASE-RELATED"/>
    <property type="match status" value="1"/>
</dbReference>
<evidence type="ECO:0000256" key="10">
    <source>
        <dbReference type="ARBA" id="ARBA00023004"/>
    </source>
</evidence>
<feature type="binding site" description="axial binding residue" evidence="14">
    <location>
        <position position="72"/>
    </location>
    <ligand>
        <name>heme c</name>
        <dbReference type="ChEBI" id="CHEBI:61717"/>
        <label>1</label>
    </ligand>
    <ligandPart>
        <name>Fe</name>
        <dbReference type="ChEBI" id="CHEBI:18248"/>
    </ligandPart>
</feature>
<dbReference type="GO" id="GO:0020037">
    <property type="term" value="F:heme binding"/>
    <property type="evidence" value="ECO:0007669"/>
    <property type="project" value="InterPro"/>
</dbReference>
<keyword evidence="6 15" id="KW-0732">Signal</keyword>
<keyword evidence="10 14" id="KW-0408">Iron</keyword>
<dbReference type="Pfam" id="PF03150">
    <property type="entry name" value="CCP_MauG"/>
    <property type="match status" value="1"/>
</dbReference>
<keyword evidence="17" id="KW-0575">Peroxidase</keyword>
<dbReference type="PIRSF" id="PIRSF000294">
    <property type="entry name" value="Cytochrome-c_peroxidase"/>
    <property type="match status" value="1"/>
</dbReference>
<evidence type="ECO:0000256" key="9">
    <source>
        <dbReference type="ARBA" id="ARBA00023002"/>
    </source>
</evidence>
<evidence type="ECO:0000259" key="16">
    <source>
        <dbReference type="PROSITE" id="PS51007"/>
    </source>
</evidence>
<evidence type="ECO:0000313" key="17">
    <source>
        <dbReference type="EMBL" id="QDU78766.1"/>
    </source>
</evidence>
<feature type="binding site" description="covalent" evidence="13">
    <location>
        <position position="212"/>
    </location>
    <ligand>
        <name>heme c</name>
        <dbReference type="ChEBI" id="CHEBI:61717"/>
        <label>2</label>
    </ligand>
</feature>
<keyword evidence="9 17" id="KW-0560">Oxidoreductase</keyword>
<comment type="PTM">
    <text evidence="13">Binds 2 heme groups per subunit.</text>
</comment>
<accession>A0A518CHR1</accession>
<name>A0A518CHR1_9PLAN</name>
<dbReference type="InterPro" id="IPR009056">
    <property type="entry name" value="Cyt_c-like_dom"/>
</dbReference>
<protein>
    <recommendedName>
        <fullName evidence="12">Methylamine utilization protein MauG</fullName>
    </recommendedName>
</protein>
<sequence precursor="true">MNKSIFLSTASLILLGGVSYSIADEPTVPVGLPAVIHPEDNPSTPEKIELGKLLYFDPRLSRDNDISCATCHDPKKGWSNGEPNAAGFEGSRGDRNSPTIINSAYFKSQFWDGRSATLEHQALGPIANPIEMNMSLDEAIDRLKKSKGYQDRFQKVFGTEPNSEGVAKALAAFERTVLSGNAPYDQYMAGKKEALSEAAERGLKLFKGAANCSACHSGPNFTDHAFHNIGVGVKEGKNTDVGRFAVSNLEGDTGSFKTPTLREIARTGPYMHDGSMETLKEVVEHYNKGGNANPYLDEEMFELGLTEEQISDLVTFMTEGLSSEDYPDIEPPAELPE</sequence>
<dbReference type="OrthoDB" id="9772811at2"/>
<keyword evidence="7" id="KW-0574">Periplasm</keyword>
<dbReference type="GO" id="GO:0009055">
    <property type="term" value="F:electron transfer activity"/>
    <property type="evidence" value="ECO:0007669"/>
    <property type="project" value="InterPro"/>
</dbReference>
<feature type="signal peptide" evidence="15">
    <location>
        <begin position="1"/>
        <end position="23"/>
    </location>
</feature>
<feature type="domain" description="Cytochrome c" evidence="16">
    <location>
        <begin position="46"/>
        <end position="147"/>
    </location>
</feature>
<comment type="subcellular location">
    <subcellularLocation>
        <location evidence="1">Periplasm</location>
    </subcellularLocation>
</comment>
<feature type="chain" id="PRO_5022244333" description="Methylamine utilization protein MauG" evidence="15">
    <location>
        <begin position="24"/>
        <end position="337"/>
    </location>
</feature>
<evidence type="ECO:0000313" key="18">
    <source>
        <dbReference type="Proteomes" id="UP000317178"/>
    </source>
</evidence>
<evidence type="ECO:0000256" key="13">
    <source>
        <dbReference type="PIRSR" id="PIRSR000294-1"/>
    </source>
</evidence>
<dbReference type="Proteomes" id="UP000317178">
    <property type="component" value="Chromosome"/>
</dbReference>
<feature type="binding site" description="axial binding residue" evidence="14">
    <location>
        <position position="216"/>
    </location>
    <ligand>
        <name>heme c</name>
        <dbReference type="ChEBI" id="CHEBI:61717"/>
        <label>2</label>
    </ligand>
    <ligandPart>
        <name>Fe</name>
        <dbReference type="ChEBI" id="CHEBI:18248"/>
    </ligandPart>
</feature>
<keyword evidence="8" id="KW-0249">Electron transport</keyword>
<dbReference type="GO" id="GO:0042597">
    <property type="term" value="C:periplasmic space"/>
    <property type="evidence" value="ECO:0007669"/>
    <property type="project" value="UniProtKB-SubCell"/>
</dbReference>
<keyword evidence="5 14" id="KW-0479">Metal-binding</keyword>
<feature type="domain" description="Cytochrome c" evidence="16">
    <location>
        <begin position="197"/>
        <end position="321"/>
    </location>
</feature>
<evidence type="ECO:0000256" key="8">
    <source>
        <dbReference type="ARBA" id="ARBA00022982"/>
    </source>
</evidence>
<dbReference type="FunFam" id="1.10.760.10:FF:000019">
    <property type="entry name" value="Di-heme cytochrome C peroxidase"/>
    <property type="match status" value="1"/>
</dbReference>
<evidence type="ECO:0000256" key="14">
    <source>
        <dbReference type="PIRSR" id="PIRSR000294-2"/>
    </source>
</evidence>
<reference evidence="17 18" key="1">
    <citation type="submission" date="2019-02" db="EMBL/GenBank/DDBJ databases">
        <title>Deep-cultivation of Planctomycetes and their phenomic and genomic characterization uncovers novel biology.</title>
        <authorList>
            <person name="Wiegand S."/>
            <person name="Jogler M."/>
            <person name="Boedeker C."/>
            <person name="Pinto D."/>
            <person name="Vollmers J."/>
            <person name="Rivas-Marin E."/>
            <person name="Kohn T."/>
            <person name="Peeters S.H."/>
            <person name="Heuer A."/>
            <person name="Rast P."/>
            <person name="Oberbeckmann S."/>
            <person name="Bunk B."/>
            <person name="Jeske O."/>
            <person name="Meyerdierks A."/>
            <person name="Storesund J.E."/>
            <person name="Kallscheuer N."/>
            <person name="Luecker S."/>
            <person name="Lage O.M."/>
            <person name="Pohl T."/>
            <person name="Merkel B.J."/>
            <person name="Hornburger P."/>
            <person name="Mueller R.-W."/>
            <person name="Bruemmer F."/>
            <person name="Labrenz M."/>
            <person name="Spormann A.M."/>
            <person name="Op den Camp H."/>
            <person name="Overmann J."/>
            <person name="Amann R."/>
            <person name="Jetten M.S.M."/>
            <person name="Mascher T."/>
            <person name="Medema M.H."/>
            <person name="Devos D.P."/>
            <person name="Kaster A.-K."/>
            <person name="Ovreas L."/>
            <person name="Rohde M."/>
            <person name="Galperin M.Y."/>
            <person name="Jogler C."/>
        </authorList>
    </citation>
    <scope>NUCLEOTIDE SEQUENCE [LARGE SCALE GENOMIC DNA]</scope>
    <source>
        <strain evidence="17 18">Pla110</strain>
    </source>
</reference>
<dbReference type="Pfam" id="PF00034">
    <property type="entry name" value="Cytochrom_C"/>
    <property type="match status" value="1"/>
</dbReference>
<evidence type="ECO:0000256" key="3">
    <source>
        <dbReference type="ARBA" id="ARBA00022448"/>
    </source>
</evidence>
<dbReference type="GO" id="GO:0046872">
    <property type="term" value="F:metal ion binding"/>
    <property type="evidence" value="ECO:0007669"/>
    <property type="project" value="UniProtKB-KW"/>
</dbReference>
<organism evidence="17 18">
    <name type="scientific">Polystyrenella longa</name>
    <dbReference type="NCBI Taxonomy" id="2528007"/>
    <lineage>
        <taxon>Bacteria</taxon>
        <taxon>Pseudomonadati</taxon>
        <taxon>Planctomycetota</taxon>
        <taxon>Planctomycetia</taxon>
        <taxon>Planctomycetales</taxon>
        <taxon>Planctomycetaceae</taxon>
        <taxon>Polystyrenella</taxon>
    </lineage>
</organism>
<evidence type="ECO:0000256" key="1">
    <source>
        <dbReference type="ARBA" id="ARBA00004418"/>
    </source>
</evidence>